<protein>
    <submittedName>
        <fullName evidence="1">DUF317 domain-containing protein</fullName>
    </submittedName>
</protein>
<proteinExistence type="predicted"/>
<gene>
    <name evidence="1" type="ORF">OG835_34120</name>
</gene>
<evidence type="ECO:0000313" key="2">
    <source>
        <dbReference type="Proteomes" id="UP001348369"/>
    </source>
</evidence>
<evidence type="ECO:0000313" key="1">
    <source>
        <dbReference type="EMBL" id="WSC01550.1"/>
    </source>
</evidence>
<organism evidence="1 2">
    <name type="scientific">Streptomyces scopuliridis</name>
    <dbReference type="NCBI Taxonomy" id="452529"/>
    <lineage>
        <taxon>Bacteria</taxon>
        <taxon>Bacillati</taxon>
        <taxon>Actinomycetota</taxon>
        <taxon>Actinomycetes</taxon>
        <taxon>Kitasatosporales</taxon>
        <taxon>Streptomycetaceae</taxon>
        <taxon>Streptomyces</taxon>
    </lineage>
</organism>
<dbReference type="EMBL" id="CP109109">
    <property type="protein sequence ID" value="WSC01550.1"/>
    <property type="molecule type" value="Genomic_DNA"/>
</dbReference>
<reference evidence="1" key="1">
    <citation type="submission" date="2022-10" db="EMBL/GenBank/DDBJ databases">
        <title>The complete genomes of actinobacterial strains from the NBC collection.</title>
        <authorList>
            <person name="Joergensen T.S."/>
            <person name="Alvarez Arevalo M."/>
            <person name="Sterndorff E.B."/>
            <person name="Faurdal D."/>
            <person name="Vuksanovic O."/>
            <person name="Mourched A.-S."/>
            <person name="Charusanti P."/>
            <person name="Shaw S."/>
            <person name="Blin K."/>
            <person name="Weber T."/>
        </authorList>
    </citation>
    <scope>NUCLEOTIDE SEQUENCE</scope>
    <source>
        <strain evidence="1">NBC 01771</strain>
    </source>
</reference>
<keyword evidence="2" id="KW-1185">Reference proteome</keyword>
<sequence>MKRRQRRPAGWSPAGAELPQPHYLVEPRHLAGGGDMRHITEYLCASGWKDRTPRAGSPLCFESPDRTVRVGYAEHIIPPTWTVSCGPQNDDGAGAGWHATFGAAVPVEILAGFTDALTRPPAPHAPDVWRPLAQRDWAVGKKGHHTASSPDGSAMLQFRQEEGRACWWACANATTVAGTSSRVWSAVLSDTAPLYAVEGFAAALSDPRPLLRPPGHIPFAAARQVTATPYMVLPSQLGAWQRTRLAAARATTRAKAGWSVNRARPTGHTPPAYTTPAGAGGRRR</sequence>
<accession>A0ACD4ZSX5</accession>
<name>A0ACD4ZSX5_9ACTN</name>
<dbReference type="Proteomes" id="UP001348369">
    <property type="component" value="Chromosome"/>
</dbReference>